<dbReference type="SMART" id="SM01179">
    <property type="entry name" value="DUF862"/>
    <property type="match status" value="1"/>
</dbReference>
<name>A0A6A2WDM1_HIBSY</name>
<feature type="region of interest" description="Disordered" evidence="4">
    <location>
        <begin position="147"/>
        <end position="169"/>
    </location>
</feature>
<feature type="compositionally biased region" description="Basic and acidic residues" evidence="4">
    <location>
        <begin position="157"/>
        <end position="169"/>
    </location>
</feature>
<dbReference type="EMBL" id="VEPZ02001772">
    <property type="protein sequence ID" value="KAE8656038.1"/>
    <property type="molecule type" value="Genomic_DNA"/>
</dbReference>
<keyword evidence="3" id="KW-0378">Hydrolase</keyword>
<evidence type="ECO:0000313" key="6">
    <source>
        <dbReference type="EMBL" id="KAE8656038.1"/>
    </source>
</evidence>
<sequence>MTRPILCVVHGVEYAFGAHDYPTSGVFEVEPRQCPGFKFKKSLFIGTTTLDPVQVRDFMEHYSERYNGDTYHLIVKNCNHFCGDICQKLTGKRIPKWVNRLARIGSMCNCILPEGLRTVKLDLNYERQDSEKKRLRSSFSLLSSVSRQQKSSLLRSSSRDLRPSSESKR</sequence>
<dbReference type="Gene3D" id="3.90.1720.30">
    <property type="entry name" value="PPPDE domains"/>
    <property type="match status" value="1"/>
</dbReference>
<comment type="caution">
    <text evidence="6">The sequence shown here is derived from an EMBL/GenBank/DDBJ whole genome shotgun (WGS) entry which is preliminary data.</text>
</comment>
<dbReference type="PANTHER" id="PTHR12378">
    <property type="entry name" value="DESUMOYLATING ISOPEPTIDASE"/>
    <property type="match status" value="1"/>
</dbReference>
<evidence type="ECO:0000259" key="5">
    <source>
        <dbReference type="PROSITE" id="PS51858"/>
    </source>
</evidence>
<keyword evidence="2" id="KW-0645">Protease</keyword>
<protein>
    <submittedName>
        <fullName evidence="6">G-box-binding factor 1</fullName>
    </submittedName>
</protein>
<gene>
    <name evidence="6" type="ORF">F3Y22_tig00117011pilonHSYRG00010</name>
</gene>
<dbReference type="GO" id="GO:0101005">
    <property type="term" value="F:deubiquitinase activity"/>
    <property type="evidence" value="ECO:0007669"/>
    <property type="project" value="TreeGrafter"/>
</dbReference>
<reference evidence="6" key="1">
    <citation type="submission" date="2019-09" db="EMBL/GenBank/DDBJ databases">
        <title>Draft genome information of white flower Hibiscus syriacus.</title>
        <authorList>
            <person name="Kim Y.-M."/>
        </authorList>
    </citation>
    <scope>NUCLEOTIDE SEQUENCE [LARGE SCALE GENOMIC DNA]</scope>
    <source>
        <strain evidence="6">YM2019G1</strain>
    </source>
</reference>
<proteinExistence type="inferred from homology"/>
<dbReference type="InterPro" id="IPR042266">
    <property type="entry name" value="PPPDE_sf"/>
</dbReference>
<evidence type="ECO:0000313" key="7">
    <source>
        <dbReference type="Proteomes" id="UP000436088"/>
    </source>
</evidence>
<comment type="similarity">
    <text evidence="1">Belongs to the DeSI family.</text>
</comment>
<evidence type="ECO:0000256" key="3">
    <source>
        <dbReference type="ARBA" id="ARBA00022801"/>
    </source>
</evidence>
<dbReference type="Pfam" id="PF05903">
    <property type="entry name" value="Peptidase_C97"/>
    <property type="match status" value="1"/>
</dbReference>
<organism evidence="6 7">
    <name type="scientific">Hibiscus syriacus</name>
    <name type="common">Rose of Sharon</name>
    <dbReference type="NCBI Taxonomy" id="106335"/>
    <lineage>
        <taxon>Eukaryota</taxon>
        <taxon>Viridiplantae</taxon>
        <taxon>Streptophyta</taxon>
        <taxon>Embryophyta</taxon>
        <taxon>Tracheophyta</taxon>
        <taxon>Spermatophyta</taxon>
        <taxon>Magnoliopsida</taxon>
        <taxon>eudicotyledons</taxon>
        <taxon>Gunneridae</taxon>
        <taxon>Pentapetalae</taxon>
        <taxon>rosids</taxon>
        <taxon>malvids</taxon>
        <taxon>Malvales</taxon>
        <taxon>Malvaceae</taxon>
        <taxon>Malvoideae</taxon>
        <taxon>Hibiscus</taxon>
    </lineage>
</organism>
<keyword evidence="7" id="KW-1185">Reference proteome</keyword>
<evidence type="ECO:0000256" key="1">
    <source>
        <dbReference type="ARBA" id="ARBA00008140"/>
    </source>
</evidence>
<accession>A0A6A2WDM1</accession>
<evidence type="ECO:0000256" key="2">
    <source>
        <dbReference type="ARBA" id="ARBA00022670"/>
    </source>
</evidence>
<feature type="compositionally biased region" description="Low complexity" evidence="4">
    <location>
        <begin position="147"/>
        <end position="156"/>
    </location>
</feature>
<dbReference type="GO" id="GO:0006508">
    <property type="term" value="P:proteolysis"/>
    <property type="evidence" value="ECO:0007669"/>
    <property type="project" value="UniProtKB-KW"/>
</dbReference>
<dbReference type="PROSITE" id="PS51858">
    <property type="entry name" value="PPPDE"/>
    <property type="match status" value="1"/>
</dbReference>
<dbReference type="GO" id="GO:0016579">
    <property type="term" value="P:protein deubiquitination"/>
    <property type="evidence" value="ECO:0007669"/>
    <property type="project" value="TreeGrafter"/>
</dbReference>
<dbReference type="AlphaFoldDB" id="A0A6A2WDM1"/>
<evidence type="ECO:0000256" key="4">
    <source>
        <dbReference type="SAM" id="MobiDB-lite"/>
    </source>
</evidence>
<dbReference type="PANTHER" id="PTHR12378:SF48">
    <property type="entry name" value="PUTATIVE THIOL PEPTIDASE FAMILY PROTEIN-RELATED"/>
    <property type="match status" value="1"/>
</dbReference>
<feature type="domain" description="PPPDE" evidence="5">
    <location>
        <begin position="1"/>
        <end position="116"/>
    </location>
</feature>
<dbReference type="Proteomes" id="UP000436088">
    <property type="component" value="Unassembled WGS sequence"/>
</dbReference>
<dbReference type="InterPro" id="IPR008580">
    <property type="entry name" value="PPPDE_dom"/>
</dbReference>